<dbReference type="InterPro" id="IPR002347">
    <property type="entry name" value="SDR_fam"/>
</dbReference>
<dbReference type="GO" id="GO:0030497">
    <property type="term" value="P:fatty acid elongation"/>
    <property type="evidence" value="ECO:0007669"/>
    <property type="project" value="TreeGrafter"/>
</dbReference>
<evidence type="ECO:0000256" key="1">
    <source>
        <dbReference type="ARBA" id="ARBA00005194"/>
    </source>
</evidence>
<keyword evidence="2" id="KW-0521">NADP</keyword>
<evidence type="ECO:0000313" key="7">
    <source>
        <dbReference type="Proteomes" id="UP000320475"/>
    </source>
</evidence>
<comment type="caution">
    <text evidence="5">The sequence shown here is derived from an EMBL/GenBank/DDBJ whole genome shotgun (WGS) entry which is preliminary data.</text>
</comment>
<dbReference type="Proteomes" id="UP000317494">
    <property type="component" value="Unassembled WGS sequence"/>
</dbReference>
<sequence length="315" mass="34335">MLLLVQSILTLVGALYLGTLAIALVTRLYQLHLQPPVSTAKYDAGQGGWAVVTGASDGIGKEFALQLAKKKFNVVLLARTRSKLEAVSDEAKKLASGVETKVIPFDFMNAKPSDYESLGKTLSELNVTVLVNNVAVNHDIPIPFVDEEASVIEGIVDVNIKATMKVTRLVLPSMIAKEKGIIMNLGSFAGQVPTGFLSVYSASKAWLKSWSLALNQELRPKGVMVQHLNTYFVTTSMSKIRKPSVTTPTAKDYVNSVINSLGKGPNVTPFWSHSWAEWVMTRFVPESVLIAYSASLNAGIRKRALAKKDKSKRNE</sequence>
<evidence type="ECO:0000313" key="6">
    <source>
        <dbReference type="Proteomes" id="UP000317494"/>
    </source>
</evidence>
<keyword evidence="6" id="KW-1185">Reference proteome</keyword>
<accession>A0A507D273</accession>
<protein>
    <recommendedName>
        <fullName evidence="8">Very-long-chain 3-oxoacyl-CoA reductase</fullName>
    </recommendedName>
</protein>
<dbReference type="OrthoDB" id="5545019at2759"/>
<evidence type="ECO:0000313" key="4">
    <source>
        <dbReference type="EMBL" id="TPX41503.1"/>
    </source>
</evidence>
<proteinExistence type="predicted"/>
<dbReference type="STRING" id="286115.A0A507D273"/>
<comment type="pathway">
    <text evidence="1">Lipid metabolism; fatty acid biosynthesis.</text>
</comment>
<evidence type="ECO:0000256" key="2">
    <source>
        <dbReference type="ARBA" id="ARBA00022857"/>
    </source>
</evidence>
<dbReference type="PRINTS" id="PR00081">
    <property type="entry name" value="GDHRDH"/>
</dbReference>
<dbReference type="VEuPathDB" id="FungiDB:SeMB42_g04020"/>
<gene>
    <name evidence="4" type="ORF">SeLEV6574_g06059</name>
    <name evidence="5" type="ORF">SeMB42_g04020</name>
</gene>
<reference evidence="6 7" key="1">
    <citation type="journal article" date="2019" name="Sci. Rep.">
        <title>Comparative genomics of chytrid fungi reveal insights into the obligate biotrophic and pathogenic lifestyle of Synchytrium endobioticum.</title>
        <authorList>
            <person name="van de Vossenberg B.T.L.H."/>
            <person name="Warris S."/>
            <person name="Nguyen H.D.T."/>
            <person name="van Gent-Pelzer M.P.E."/>
            <person name="Joly D.L."/>
            <person name="van de Geest H.C."/>
            <person name="Bonants P.J.M."/>
            <person name="Smith D.S."/>
            <person name="Levesque C.A."/>
            <person name="van der Lee T.A.J."/>
        </authorList>
    </citation>
    <scope>NUCLEOTIDE SEQUENCE [LARGE SCALE GENOMIC DNA]</scope>
    <source>
        <strain evidence="4 7">LEV6574</strain>
        <strain evidence="5 6">MB42</strain>
    </source>
</reference>
<evidence type="ECO:0000256" key="3">
    <source>
        <dbReference type="ARBA" id="ARBA00023002"/>
    </source>
</evidence>
<keyword evidence="3" id="KW-0560">Oxidoreductase</keyword>
<dbReference type="GO" id="GO:0016491">
    <property type="term" value="F:oxidoreductase activity"/>
    <property type="evidence" value="ECO:0007669"/>
    <property type="project" value="UniProtKB-KW"/>
</dbReference>
<dbReference type="AlphaFoldDB" id="A0A507D273"/>
<dbReference type="Proteomes" id="UP000320475">
    <property type="component" value="Unassembled WGS sequence"/>
</dbReference>
<dbReference type="InterPro" id="IPR036291">
    <property type="entry name" value="NAD(P)-bd_dom_sf"/>
</dbReference>
<dbReference type="PANTHER" id="PTHR43086">
    <property type="entry name" value="VERY-LONG-CHAIN 3-OXOOACYL-COA REDUCTASE"/>
    <property type="match status" value="1"/>
</dbReference>
<name>A0A507D273_9FUNG</name>
<dbReference type="Gene3D" id="3.40.50.720">
    <property type="entry name" value="NAD(P)-binding Rossmann-like Domain"/>
    <property type="match status" value="1"/>
</dbReference>
<dbReference type="GO" id="GO:0005783">
    <property type="term" value="C:endoplasmic reticulum"/>
    <property type="evidence" value="ECO:0007669"/>
    <property type="project" value="TreeGrafter"/>
</dbReference>
<dbReference type="Pfam" id="PF00106">
    <property type="entry name" value="adh_short"/>
    <property type="match status" value="1"/>
</dbReference>
<dbReference type="PIRSF" id="PIRSF000126">
    <property type="entry name" value="11-beta-HSD1"/>
    <property type="match status" value="1"/>
</dbReference>
<dbReference type="PANTHER" id="PTHR43086:SF2">
    <property type="entry name" value="HYDROXYSTEROID DEHYDROGENASE-LIKE PROTEIN 1"/>
    <property type="match status" value="1"/>
</dbReference>
<dbReference type="EMBL" id="QEAM01000317">
    <property type="protein sequence ID" value="TPX41503.1"/>
    <property type="molecule type" value="Genomic_DNA"/>
</dbReference>
<dbReference type="CDD" id="cd05356">
    <property type="entry name" value="17beta-HSD1_like_SDR_c"/>
    <property type="match status" value="1"/>
</dbReference>
<dbReference type="EMBL" id="QEAN01000154">
    <property type="protein sequence ID" value="TPX45401.1"/>
    <property type="molecule type" value="Genomic_DNA"/>
</dbReference>
<dbReference type="SUPFAM" id="SSF51735">
    <property type="entry name" value="NAD(P)-binding Rossmann-fold domains"/>
    <property type="match status" value="1"/>
</dbReference>
<evidence type="ECO:0008006" key="8">
    <source>
        <dbReference type="Google" id="ProtNLM"/>
    </source>
</evidence>
<organism evidence="5 6">
    <name type="scientific">Synchytrium endobioticum</name>
    <dbReference type="NCBI Taxonomy" id="286115"/>
    <lineage>
        <taxon>Eukaryota</taxon>
        <taxon>Fungi</taxon>
        <taxon>Fungi incertae sedis</taxon>
        <taxon>Chytridiomycota</taxon>
        <taxon>Chytridiomycota incertae sedis</taxon>
        <taxon>Chytridiomycetes</taxon>
        <taxon>Synchytriales</taxon>
        <taxon>Synchytriaceae</taxon>
        <taxon>Synchytrium</taxon>
    </lineage>
</organism>
<evidence type="ECO:0000313" key="5">
    <source>
        <dbReference type="EMBL" id="TPX45401.1"/>
    </source>
</evidence>
<dbReference type="FunFam" id="3.40.50.720:FF:000137">
    <property type="entry name" value="Hydroxysteroid (17-beta) dehydrogenase 3"/>
    <property type="match status" value="1"/>
</dbReference>